<dbReference type="Gene3D" id="3.30.70.380">
    <property type="entry name" value="Ferrodoxin-fold anticodon-binding domain"/>
    <property type="match status" value="1"/>
</dbReference>
<dbReference type="RefSeq" id="WP_015358763.1">
    <property type="nucleotide sequence ID" value="NZ_CP014672.1"/>
</dbReference>
<dbReference type="GO" id="GO:0000049">
    <property type="term" value="F:tRNA binding"/>
    <property type="evidence" value="ECO:0007669"/>
    <property type="project" value="UniProtKB-UniRule"/>
</dbReference>
<dbReference type="NCBIfam" id="NF045760">
    <property type="entry name" value="YtpR"/>
    <property type="match status" value="1"/>
</dbReference>
<organism evidence="20 21">
    <name type="scientific">Thermoclostridium stercorarium subsp. thermolacticum DSM 2910</name>
    <dbReference type="NCBI Taxonomy" id="1121336"/>
    <lineage>
        <taxon>Bacteria</taxon>
        <taxon>Bacillati</taxon>
        <taxon>Bacillota</taxon>
        <taxon>Clostridia</taxon>
        <taxon>Eubacteriales</taxon>
        <taxon>Oscillospiraceae</taxon>
        <taxon>Thermoclostridium</taxon>
    </lineage>
</organism>
<comment type="subcellular location">
    <subcellularLocation>
        <location evidence="1 15">Cytoplasm</location>
    </subcellularLocation>
</comment>
<evidence type="ECO:0000256" key="8">
    <source>
        <dbReference type="ARBA" id="ARBA00022741"/>
    </source>
</evidence>
<dbReference type="AlphaFoldDB" id="A0A1B1YCG5"/>
<dbReference type="InterPro" id="IPR036690">
    <property type="entry name" value="Fdx_antiC-bd_sf"/>
</dbReference>
<keyword evidence="4 15" id="KW-0963">Cytoplasm</keyword>
<comment type="similarity">
    <text evidence="2 15">Belongs to the phenylalanyl-tRNA synthetase beta subunit family. Type 1 subfamily.</text>
</comment>
<keyword evidence="7 15" id="KW-0479">Metal-binding</keyword>
<dbReference type="InterPro" id="IPR009061">
    <property type="entry name" value="DNA-bd_dom_put_sf"/>
</dbReference>
<dbReference type="InterPro" id="IPR033714">
    <property type="entry name" value="tRNA_bind_bactPheRS"/>
</dbReference>
<dbReference type="InterPro" id="IPR045060">
    <property type="entry name" value="Phe-tRNA-ligase_IIc_bsu"/>
</dbReference>
<dbReference type="InterPro" id="IPR041616">
    <property type="entry name" value="PheRS_beta_core"/>
</dbReference>
<evidence type="ECO:0000256" key="9">
    <source>
        <dbReference type="ARBA" id="ARBA00022840"/>
    </source>
</evidence>
<dbReference type="InterPro" id="IPR045864">
    <property type="entry name" value="aa-tRNA-synth_II/BPL/LPL"/>
</dbReference>
<evidence type="ECO:0000259" key="18">
    <source>
        <dbReference type="PROSITE" id="PS51447"/>
    </source>
</evidence>
<dbReference type="PANTHER" id="PTHR10947">
    <property type="entry name" value="PHENYLALANYL-TRNA SYNTHETASE BETA CHAIN AND LEUCINE-RICH REPEAT-CONTAINING PROTEIN 47"/>
    <property type="match status" value="1"/>
</dbReference>
<dbReference type="Pfam" id="PF03147">
    <property type="entry name" value="FDX-ACB"/>
    <property type="match status" value="1"/>
</dbReference>
<dbReference type="Gene3D" id="2.40.50.140">
    <property type="entry name" value="Nucleic acid-binding proteins"/>
    <property type="match status" value="1"/>
</dbReference>
<dbReference type="Gene3D" id="3.30.930.10">
    <property type="entry name" value="Bira Bifunctional Protein, Domain 2"/>
    <property type="match status" value="1"/>
</dbReference>
<dbReference type="SUPFAM" id="SSF56037">
    <property type="entry name" value="PheT/TilS domain"/>
    <property type="match status" value="1"/>
</dbReference>
<keyword evidence="6 15" id="KW-0436">Ligase</keyword>
<dbReference type="FunFam" id="3.50.40.10:FF:000001">
    <property type="entry name" value="Phenylalanine--tRNA ligase beta subunit"/>
    <property type="match status" value="1"/>
</dbReference>
<keyword evidence="5 16" id="KW-0820">tRNA-binding</keyword>
<evidence type="ECO:0000259" key="19">
    <source>
        <dbReference type="PROSITE" id="PS51483"/>
    </source>
</evidence>
<dbReference type="InterPro" id="IPR020825">
    <property type="entry name" value="Phe-tRNA_synthase-like_B3/B4"/>
</dbReference>
<evidence type="ECO:0000256" key="10">
    <source>
        <dbReference type="ARBA" id="ARBA00022842"/>
    </source>
</evidence>
<dbReference type="PROSITE" id="PS51483">
    <property type="entry name" value="B5"/>
    <property type="match status" value="1"/>
</dbReference>
<dbReference type="Gene3D" id="3.50.40.10">
    <property type="entry name" value="Phenylalanyl-trna Synthetase, Chain B, domain 3"/>
    <property type="match status" value="1"/>
</dbReference>
<dbReference type="SUPFAM" id="SSF54991">
    <property type="entry name" value="Anticodon-binding domain of PheRS"/>
    <property type="match status" value="1"/>
</dbReference>
<evidence type="ECO:0000256" key="7">
    <source>
        <dbReference type="ARBA" id="ARBA00022723"/>
    </source>
</evidence>
<dbReference type="SMART" id="SM00874">
    <property type="entry name" value="B5"/>
    <property type="match status" value="1"/>
</dbReference>
<dbReference type="InterPro" id="IPR005121">
    <property type="entry name" value="Fdx_antiC-bd"/>
</dbReference>
<dbReference type="OrthoDB" id="9805455at2"/>
<comment type="catalytic activity">
    <reaction evidence="14 15">
        <text>tRNA(Phe) + L-phenylalanine + ATP = L-phenylalanyl-tRNA(Phe) + AMP + diphosphate + H(+)</text>
        <dbReference type="Rhea" id="RHEA:19413"/>
        <dbReference type="Rhea" id="RHEA-COMP:9668"/>
        <dbReference type="Rhea" id="RHEA-COMP:9699"/>
        <dbReference type="ChEBI" id="CHEBI:15378"/>
        <dbReference type="ChEBI" id="CHEBI:30616"/>
        <dbReference type="ChEBI" id="CHEBI:33019"/>
        <dbReference type="ChEBI" id="CHEBI:58095"/>
        <dbReference type="ChEBI" id="CHEBI:78442"/>
        <dbReference type="ChEBI" id="CHEBI:78531"/>
        <dbReference type="ChEBI" id="CHEBI:456215"/>
        <dbReference type="EC" id="6.1.1.20"/>
    </reaction>
</comment>
<feature type="domain" description="B5" evidence="19">
    <location>
        <begin position="406"/>
        <end position="479"/>
    </location>
</feature>
<dbReference type="FunFam" id="2.40.50.140:FF:000045">
    <property type="entry name" value="Phenylalanine--tRNA ligase beta subunit"/>
    <property type="match status" value="1"/>
</dbReference>
<dbReference type="Pfam" id="PF03484">
    <property type="entry name" value="B5"/>
    <property type="match status" value="1"/>
</dbReference>
<dbReference type="PROSITE" id="PS50886">
    <property type="entry name" value="TRBD"/>
    <property type="match status" value="1"/>
</dbReference>
<evidence type="ECO:0000256" key="14">
    <source>
        <dbReference type="ARBA" id="ARBA00049255"/>
    </source>
</evidence>
<dbReference type="SUPFAM" id="SSF50249">
    <property type="entry name" value="Nucleic acid-binding proteins"/>
    <property type="match status" value="1"/>
</dbReference>
<dbReference type="InterPro" id="IPR005147">
    <property type="entry name" value="tRNA_synthase_B5-dom"/>
</dbReference>
<keyword evidence="13 15" id="KW-0030">Aminoacyl-tRNA synthetase</keyword>
<feature type="binding site" evidence="15">
    <location>
        <position position="457"/>
    </location>
    <ligand>
        <name>Mg(2+)</name>
        <dbReference type="ChEBI" id="CHEBI:18420"/>
        <note>shared with alpha subunit</note>
    </ligand>
</feature>
<dbReference type="Pfam" id="PF17759">
    <property type="entry name" value="tRNA_synthFbeta"/>
    <property type="match status" value="1"/>
</dbReference>
<evidence type="ECO:0000256" key="1">
    <source>
        <dbReference type="ARBA" id="ARBA00004496"/>
    </source>
</evidence>
<dbReference type="Pfam" id="PF03483">
    <property type="entry name" value="B3_4"/>
    <property type="match status" value="1"/>
</dbReference>
<feature type="domain" description="FDX-ACB" evidence="18">
    <location>
        <begin position="699"/>
        <end position="792"/>
    </location>
</feature>
<dbReference type="CDD" id="cd02796">
    <property type="entry name" value="tRNA_bind_bactPheRS"/>
    <property type="match status" value="1"/>
</dbReference>
<gene>
    <name evidence="15" type="primary">pheT</name>
    <name evidence="20" type="ORF">CSTERTH_05085</name>
</gene>
<evidence type="ECO:0000259" key="17">
    <source>
        <dbReference type="PROSITE" id="PS50886"/>
    </source>
</evidence>
<evidence type="ECO:0000313" key="21">
    <source>
        <dbReference type="Proteomes" id="UP000092971"/>
    </source>
</evidence>
<keyword evidence="11 16" id="KW-0694">RNA-binding</keyword>
<dbReference type="GO" id="GO:0005524">
    <property type="term" value="F:ATP binding"/>
    <property type="evidence" value="ECO:0007669"/>
    <property type="project" value="UniProtKB-UniRule"/>
</dbReference>
<evidence type="ECO:0000256" key="3">
    <source>
        <dbReference type="ARBA" id="ARBA00011209"/>
    </source>
</evidence>
<evidence type="ECO:0000256" key="6">
    <source>
        <dbReference type="ARBA" id="ARBA00022598"/>
    </source>
</evidence>
<feature type="binding site" evidence="15">
    <location>
        <position position="463"/>
    </location>
    <ligand>
        <name>Mg(2+)</name>
        <dbReference type="ChEBI" id="CHEBI:18420"/>
        <note>shared with alpha subunit</note>
    </ligand>
</feature>
<dbReference type="GO" id="GO:0009328">
    <property type="term" value="C:phenylalanine-tRNA ligase complex"/>
    <property type="evidence" value="ECO:0007669"/>
    <property type="project" value="TreeGrafter"/>
</dbReference>
<evidence type="ECO:0000313" key="20">
    <source>
        <dbReference type="EMBL" id="ANW98461.1"/>
    </source>
</evidence>
<dbReference type="Gene3D" id="3.30.56.10">
    <property type="match status" value="2"/>
</dbReference>
<evidence type="ECO:0000256" key="15">
    <source>
        <dbReference type="HAMAP-Rule" id="MF_00283"/>
    </source>
</evidence>
<dbReference type="GO" id="GO:0140096">
    <property type="term" value="F:catalytic activity, acting on a protein"/>
    <property type="evidence" value="ECO:0007669"/>
    <property type="project" value="UniProtKB-ARBA"/>
</dbReference>
<keyword evidence="10 15" id="KW-0460">Magnesium</keyword>
<evidence type="ECO:0000256" key="2">
    <source>
        <dbReference type="ARBA" id="ARBA00008653"/>
    </source>
</evidence>
<dbReference type="NCBIfam" id="TIGR00472">
    <property type="entry name" value="pheT_bact"/>
    <property type="match status" value="1"/>
</dbReference>
<dbReference type="InterPro" id="IPR004532">
    <property type="entry name" value="Phe-tRNA-ligase_IIc_bsu_bact"/>
</dbReference>
<evidence type="ECO:0000256" key="13">
    <source>
        <dbReference type="ARBA" id="ARBA00023146"/>
    </source>
</evidence>
<accession>A0A1B1YCG5</accession>
<evidence type="ECO:0000256" key="4">
    <source>
        <dbReference type="ARBA" id="ARBA00022490"/>
    </source>
</evidence>
<comment type="cofactor">
    <cofactor evidence="15">
        <name>Mg(2+)</name>
        <dbReference type="ChEBI" id="CHEBI:18420"/>
    </cofactor>
    <text evidence="15">Binds 2 magnesium ions per tetramer.</text>
</comment>
<dbReference type="InterPro" id="IPR005146">
    <property type="entry name" value="B3/B4_tRNA-bd"/>
</dbReference>
<evidence type="ECO:0000256" key="11">
    <source>
        <dbReference type="ARBA" id="ARBA00022884"/>
    </source>
</evidence>
<dbReference type="PANTHER" id="PTHR10947:SF0">
    <property type="entry name" value="PHENYLALANINE--TRNA LIGASE BETA SUBUNIT"/>
    <property type="match status" value="1"/>
</dbReference>
<dbReference type="SMART" id="SM00896">
    <property type="entry name" value="FDX-ACB"/>
    <property type="match status" value="1"/>
</dbReference>
<dbReference type="InterPro" id="IPR012340">
    <property type="entry name" value="NA-bd_OB-fold"/>
</dbReference>
<dbReference type="GO" id="GO:0006432">
    <property type="term" value="P:phenylalanyl-tRNA aminoacylation"/>
    <property type="evidence" value="ECO:0007669"/>
    <property type="project" value="UniProtKB-UniRule"/>
</dbReference>
<name>A0A1B1YCG5_THEST</name>
<dbReference type="Proteomes" id="UP000092971">
    <property type="component" value="Chromosome"/>
</dbReference>
<evidence type="ECO:0000256" key="12">
    <source>
        <dbReference type="ARBA" id="ARBA00022917"/>
    </source>
</evidence>
<dbReference type="SUPFAM" id="SSF46955">
    <property type="entry name" value="Putative DNA-binding domain"/>
    <property type="match status" value="1"/>
</dbReference>
<dbReference type="GO" id="GO:0016740">
    <property type="term" value="F:transferase activity"/>
    <property type="evidence" value="ECO:0007669"/>
    <property type="project" value="UniProtKB-ARBA"/>
</dbReference>
<dbReference type="InterPro" id="IPR002547">
    <property type="entry name" value="tRNA-bd_dom"/>
</dbReference>
<feature type="domain" description="TRNA-binding" evidence="17">
    <location>
        <begin position="39"/>
        <end position="152"/>
    </location>
</feature>
<proteinExistence type="inferred from homology"/>
<comment type="subunit">
    <text evidence="3 15">Tetramer of two alpha and two beta subunits.</text>
</comment>
<evidence type="ECO:0000256" key="16">
    <source>
        <dbReference type="PROSITE-ProRule" id="PRU00209"/>
    </source>
</evidence>
<dbReference type="Pfam" id="PF01588">
    <property type="entry name" value="tRNA_bind"/>
    <property type="match status" value="1"/>
</dbReference>
<dbReference type="SUPFAM" id="SSF55681">
    <property type="entry name" value="Class II aaRS and biotin synthetases"/>
    <property type="match status" value="1"/>
</dbReference>
<feature type="binding site" evidence="15">
    <location>
        <position position="467"/>
    </location>
    <ligand>
        <name>Mg(2+)</name>
        <dbReference type="ChEBI" id="CHEBI:18420"/>
        <note>shared with alpha subunit</note>
    </ligand>
</feature>
<dbReference type="SMART" id="SM00873">
    <property type="entry name" value="B3_4"/>
    <property type="match status" value="1"/>
</dbReference>
<dbReference type="GO" id="GO:0000287">
    <property type="term" value="F:magnesium ion binding"/>
    <property type="evidence" value="ECO:0007669"/>
    <property type="project" value="UniProtKB-UniRule"/>
</dbReference>
<feature type="binding site" evidence="15">
    <location>
        <position position="466"/>
    </location>
    <ligand>
        <name>Mg(2+)</name>
        <dbReference type="ChEBI" id="CHEBI:18420"/>
        <note>shared with alpha subunit</note>
    </ligand>
</feature>
<reference evidence="20 21" key="1">
    <citation type="submission" date="2016-02" db="EMBL/GenBank/DDBJ databases">
        <title>Comparison of Clostridium stercorarium subspecies using comparative genomics and transcriptomics.</title>
        <authorList>
            <person name="Schellenberg J."/>
            <person name="Thallinger G."/>
            <person name="Levin D.B."/>
            <person name="Zhang X."/>
            <person name="Alvare G."/>
            <person name="Fristensky B."/>
            <person name="Sparling R."/>
        </authorList>
    </citation>
    <scope>NUCLEOTIDE SEQUENCE [LARGE SCALE GENOMIC DNA]</scope>
    <source>
        <strain evidence="20 21">DSM 2910</strain>
    </source>
</reference>
<dbReference type="FunFam" id="3.30.70.380:FF:000001">
    <property type="entry name" value="Phenylalanine--tRNA ligase beta subunit"/>
    <property type="match status" value="1"/>
</dbReference>
<dbReference type="CDD" id="cd00769">
    <property type="entry name" value="PheRS_beta_core"/>
    <property type="match status" value="1"/>
</dbReference>
<keyword evidence="9 15" id="KW-0067">ATP-binding</keyword>
<dbReference type="PROSITE" id="PS51447">
    <property type="entry name" value="FDX_ACB"/>
    <property type="match status" value="1"/>
</dbReference>
<protein>
    <recommendedName>
        <fullName evidence="15">Phenylalanine--tRNA ligase beta subunit</fullName>
        <ecNumber evidence="15">6.1.1.20</ecNumber>
    </recommendedName>
    <alternativeName>
        <fullName evidence="15">Phenylalanyl-tRNA synthetase beta subunit</fullName>
        <shortName evidence="15">PheRS</shortName>
    </alternativeName>
</protein>
<dbReference type="GO" id="GO:0004826">
    <property type="term" value="F:phenylalanine-tRNA ligase activity"/>
    <property type="evidence" value="ECO:0007669"/>
    <property type="project" value="UniProtKB-UniRule"/>
</dbReference>
<dbReference type="EC" id="6.1.1.20" evidence="15"/>
<evidence type="ECO:0000256" key="5">
    <source>
        <dbReference type="ARBA" id="ARBA00022555"/>
    </source>
</evidence>
<keyword evidence="12 15" id="KW-0648">Protein biosynthesis</keyword>
<dbReference type="EMBL" id="CP014672">
    <property type="protein sequence ID" value="ANW98461.1"/>
    <property type="molecule type" value="Genomic_DNA"/>
</dbReference>
<dbReference type="HAMAP" id="MF_00283">
    <property type="entry name" value="Phe_tRNA_synth_beta1"/>
    <property type="match status" value="1"/>
</dbReference>
<sequence>MKAPISWLKDFADINVDAKELAEKMTLSGSKVEAVEDLGKSFDNVVVGKIISLEKHPNADRLRIARVDIGKEVIQVVTGAPNVKEGDYIPVALVGAHLPGGEIKATKLRGVESNGMMCSIEELNLTREFLPDAPEDGVYVFHNNPEVGRDVREVFGLEPVLDFEITSNRPDCLSIVGLAREAAVTLSTGFKEPEITVKEEGVGKAEDFISVEIRNPELCSRYAARVVTDVKIGPSPEWMQRRLALAGMRPINNIVDITNYVMLEMGQPMHAFDLKCLDGGKIIVRTAKDGEVITTLDGQERRLDSSMLVIADENKPVALAGVMGGENSEITNETKMILLESANFNGTSVRLTSKKVGLRSEASSRFEKGLDPENVIPALNRCAQLIEELGAGRVVPGIVDCYPVKPEKVEIELNDVEINNLLGTNIDREWMLDLFERLGFGVDRNTGKLTVPSFRADIRLQADLAEEVARFYDYNRITPTLLKGKESTVGRKTYSQKMEDLIMQVMLAYGLYETYTFSFTSPKVWDKLRLPKDHELRNAVVIKNPLGEDFSVMRTTTIPDMLDVIRTNYNRKVEEGRFFEISYVYRPLQEGLLPEEKKVLTIGLYGNTDFYYLKGIVEQLLVQMNIKNADFSPEKNHPAFHPGRCARVSVGQTTIGYIGEIHPEVADNFECPHRTYIGVLEIKPMIENSSMAKEYRGLPKYPAVLRDIALVVKDEIPVKDIEEAVRKFGGKLLEEIKLFDVYRGEQVPEGMKSVAYTLTFRSPERTLNDDEINGIMEEIINGLKKDLGATLR</sequence>
<keyword evidence="8 15" id="KW-0547">Nucleotide-binding</keyword>